<dbReference type="PRINTS" id="PR00344">
    <property type="entry name" value="BCTRLSENSOR"/>
</dbReference>
<dbReference type="PROSITE" id="PS50109">
    <property type="entry name" value="HIS_KIN"/>
    <property type="match status" value="1"/>
</dbReference>
<dbReference type="InterPro" id="IPR003594">
    <property type="entry name" value="HATPase_dom"/>
</dbReference>
<name>A0ABU2A1R3_9BURK</name>
<organism evidence="14 15">
    <name type="scientific">Roseateles asaccharophilus</name>
    <dbReference type="NCBI Taxonomy" id="582607"/>
    <lineage>
        <taxon>Bacteria</taxon>
        <taxon>Pseudomonadati</taxon>
        <taxon>Pseudomonadota</taxon>
        <taxon>Betaproteobacteria</taxon>
        <taxon>Burkholderiales</taxon>
        <taxon>Sphaerotilaceae</taxon>
        <taxon>Roseateles</taxon>
    </lineage>
</organism>
<dbReference type="Gene3D" id="1.10.287.130">
    <property type="match status" value="1"/>
</dbReference>
<dbReference type="SUPFAM" id="SSF47384">
    <property type="entry name" value="Homodimeric domain of signal transducing histidine kinase"/>
    <property type="match status" value="1"/>
</dbReference>
<evidence type="ECO:0000313" key="15">
    <source>
        <dbReference type="Proteomes" id="UP001180825"/>
    </source>
</evidence>
<evidence type="ECO:0000256" key="11">
    <source>
        <dbReference type="SAM" id="Phobius"/>
    </source>
</evidence>
<accession>A0ABU2A1R3</accession>
<keyword evidence="8 11" id="KW-1133">Transmembrane helix</keyword>
<evidence type="ECO:0000256" key="1">
    <source>
        <dbReference type="ARBA" id="ARBA00000085"/>
    </source>
</evidence>
<dbReference type="Pfam" id="PF02518">
    <property type="entry name" value="HATPase_c"/>
    <property type="match status" value="1"/>
</dbReference>
<evidence type="ECO:0000256" key="2">
    <source>
        <dbReference type="ARBA" id="ARBA00004141"/>
    </source>
</evidence>
<sequence>MTGRRFRPGWPRSLQGQLVLWLLPLQLLMTGGLAWLFADNYAVTVFHFMDGQMQTLARSNAARTCASLDQPVPQQVPEEVHEGGEFVVQLWCAQDPARQVSGLPSAAVPLQDEPGWHEVWIGDAHWRVFTAPAGTGEVRVQVAQSLFFRKLEVGGRTFLASLVGLLLLPVSVFVLARVVGRASRRLENSAQQLAQRDEHSTAPADLQVPCEIEPLVQAFESLLARLRGALASQRLFVQDAAHELRTPLTALSLQLENLRPHMGGAAAEFEQLQQGMRRARHLVDQMLSLSRQDLAPHATAAPLDLRELLRASIGQAMAEADRRGVEVGFVDAVDGPVALQGQEGDLRSLFDNLITNALRHSPPGAEVELRLTPQWVDIIDNGPGLPETMRERVFDRFFRMPDAPAGGSGLGLAIARQAGLRHGLRIELRGREDGRSGLVARVHLP</sequence>
<dbReference type="RefSeq" id="WP_310323853.1">
    <property type="nucleotide sequence ID" value="NZ_JAVDXV010000001.1"/>
</dbReference>
<feature type="domain" description="Histidine kinase" evidence="12">
    <location>
        <begin position="239"/>
        <end position="445"/>
    </location>
</feature>
<evidence type="ECO:0000313" key="14">
    <source>
        <dbReference type="EMBL" id="MDR7331125.1"/>
    </source>
</evidence>
<dbReference type="PANTHER" id="PTHR45436:SF15">
    <property type="entry name" value="SENSOR HISTIDINE KINASE CUSS"/>
    <property type="match status" value="1"/>
</dbReference>
<evidence type="ECO:0000256" key="9">
    <source>
        <dbReference type="ARBA" id="ARBA00023012"/>
    </source>
</evidence>
<dbReference type="InterPro" id="IPR003660">
    <property type="entry name" value="HAMP_dom"/>
</dbReference>
<keyword evidence="6 11" id="KW-0812">Transmembrane</keyword>
<reference evidence="14 15" key="1">
    <citation type="submission" date="2023-07" db="EMBL/GenBank/DDBJ databases">
        <title>Sorghum-associated microbial communities from plants grown in Nebraska, USA.</title>
        <authorList>
            <person name="Schachtman D."/>
        </authorList>
    </citation>
    <scope>NUCLEOTIDE SEQUENCE [LARGE SCALE GENOMIC DNA]</scope>
    <source>
        <strain evidence="14 15">BE316</strain>
    </source>
</reference>
<dbReference type="EC" id="2.7.13.3" evidence="3"/>
<dbReference type="GO" id="GO:0016301">
    <property type="term" value="F:kinase activity"/>
    <property type="evidence" value="ECO:0007669"/>
    <property type="project" value="UniProtKB-KW"/>
</dbReference>
<dbReference type="PROSITE" id="PS50885">
    <property type="entry name" value="HAMP"/>
    <property type="match status" value="1"/>
</dbReference>
<dbReference type="CDD" id="cd00082">
    <property type="entry name" value="HisKA"/>
    <property type="match status" value="1"/>
</dbReference>
<dbReference type="SUPFAM" id="SSF55874">
    <property type="entry name" value="ATPase domain of HSP90 chaperone/DNA topoisomerase II/histidine kinase"/>
    <property type="match status" value="1"/>
</dbReference>
<evidence type="ECO:0000259" key="13">
    <source>
        <dbReference type="PROSITE" id="PS50885"/>
    </source>
</evidence>
<dbReference type="EMBL" id="JAVDXV010000001">
    <property type="protein sequence ID" value="MDR7331125.1"/>
    <property type="molecule type" value="Genomic_DNA"/>
</dbReference>
<dbReference type="CDD" id="cd00075">
    <property type="entry name" value="HATPase"/>
    <property type="match status" value="1"/>
</dbReference>
<keyword evidence="7 14" id="KW-0418">Kinase</keyword>
<comment type="subcellular location">
    <subcellularLocation>
        <location evidence="2">Membrane</location>
        <topology evidence="2">Multi-pass membrane protein</topology>
    </subcellularLocation>
</comment>
<gene>
    <name evidence="14" type="ORF">J2X21_000237</name>
</gene>
<comment type="caution">
    <text evidence="14">The sequence shown here is derived from an EMBL/GenBank/DDBJ whole genome shotgun (WGS) entry which is preliminary data.</text>
</comment>
<evidence type="ECO:0000256" key="10">
    <source>
        <dbReference type="ARBA" id="ARBA00023136"/>
    </source>
</evidence>
<evidence type="ECO:0000259" key="12">
    <source>
        <dbReference type="PROSITE" id="PS50109"/>
    </source>
</evidence>
<keyword evidence="9" id="KW-0902">Two-component regulatory system</keyword>
<dbReference type="InterPro" id="IPR004358">
    <property type="entry name" value="Sig_transdc_His_kin-like_C"/>
</dbReference>
<feature type="domain" description="HAMP" evidence="13">
    <location>
        <begin position="177"/>
        <end position="231"/>
    </location>
</feature>
<protein>
    <recommendedName>
        <fullName evidence="3">histidine kinase</fullName>
        <ecNumber evidence="3">2.7.13.3</ecNumber>
    </recommendedName>
</protein>
<evidence type="ECO:0000256" key="4">
    <source>
        <dbReference type="ARBA" id="ARBA00022553"/>
    </source>
</evidence>
<keyword evidence="5" id="KW-0808">Transferase</keyword>
<dbReference type="Proteomes" id="UP001180825">
    <property type="component" value="Unassembled WGS sequence"/>
</dbReference>
<dbReference type="InterPro" id="IPR036097">
    <property type="entry name" value="HisK_dim/P_sf"/>
</dbReference>
<keyword evidence="15" id="KW-1185">Reference proteome</keyword>
<dbReference type="PANTHER" id="PTHR45436">
    <property type="entry name" value="SENSOR HISTIDINE KINASE YKOH"/>
    <property type="match status" value="1"/>
</dbReference>
<dbReference type="InterPro" id="IPR036890">
    <property type="entry name" value="HATPase_C_sf"/>
</dbReference>
<evidence type="ECO:0000256" key="8">
    <source>
        <dbReference type="ARBA" id="ARBA00022989"/>
    </source>
</evidence>
<dbReference type="Pfam" id="PF00512">
    <property type="entry name" value="HisKA"/>
    <property type="match status" value="1"/>
</dbReference>
<dbReference type="SMART" id="SM00388">
    <property type="entry name" value="HisKA"/>
    <property type="match status" value="1"/>
</dbReference>
<dbReference type="SMART" id="SM00387">
    <property type="entry name" value="HATPase_c"/>
    <property type="match status" value="1"/>
</dbReference>
<dbReference type="Gene3D" id="3.30.565.10">
    <property type="entry name" value="Histidine kinase-like ATPase, C-terminal domain"/>
    <property type="match status" value="1"/>
</dbReference>
<evidence type="ECO:0000256" key="6">
    <source>
        <dbReference type="ARBA" id="ARBA00022692"/>
    </source>
</evidence>
<feature type="transmembrane region" description="Helical" evidence="11">
    <location>
        <begin position="158"/>
        <end position="179"/>
    </location>
</feature>
<evidence type="ECO:0000256" key="7">
    <source>
        <dbReference type="ARBA" id="ARBA00022777"/>
    </source>
</evidence>
<dbReference type="InterPro" id="IPR050428">
    <property type="entry name" value="TCS_sensor_his_kinase"/>
</dbReference>
<comment type="catalytic activity">
    <reaction evidence="1">
        <text>ATP + protein L-histidine = ADP + protein N-phospho-L-histidine.</text>
        <dbReference type="EC" id="2.7.13.3"/>
    </reaction>
</comment>
<keyword evidence="10 11" id="KW-0472">Membrane</keyword>
<keyword evidence="4" id="KW-0597">Phosphoprotein</keyword>
<dbReference type="InterPro" id="IPR003661">
    <property type="entry name" value="HisK_dim/P_dom"/>
</dbReference>
<proteinExistence type="predicted"/>
<dbReference type="InterPro" id="IPR005467">
    <property type="entry name" value="His_kinase_dom"/>
</dbReference>
<evidence type="ECO:0000256" key="3">
    <source>
        <dbReference type="ARBA" id="ARBA00012438"/>
    </source>
</evidence>
<evidence type="ECO:0000256" key="5">
    <source>
        <dbReference type="ARBA" id="ARBA00022679"/>
    </source>
</evidence>
<feature type="transmembrane region" description="Helical" evidence="11">
    <location>
        <begin position="20"/>
        <end position="38"/>
    </location>
</feature>